<dbReference type="Pfam" id="PF01757">
    <property type="entry name" value="Acyl_transf_3"/>
    <property type="match status" value="1"/>
</dbReference>
<proteinExistence type="predicted"/>
<gene>
    <name evidence="4" type="ORF">CRE_14840</name>
</gene>
<organism evidence="5">
    <name type="scientific">Caenorhabditis remanei</name>
    <name type="common">Caenorhabditis vulgaris</name>
    <dbReference type="NCBI Taxonomy" id="31234"/>
    <lineage>
        <taxon>Eukaryota</taxon>
        <taxon>Metazoa</taxon>
        <taxon>Ecdysozoa</taxon>
        <taxon>Nematoda</taxon>
        <taxon>Chromadorea</taxon>
        <taxon>Rhabditida</taxon>
        <taxon>Rhabditina</taxon>
        <taxon>Rhabditomorpha</taxon>
        <taxon>Rhabditoidea</taxon>
        <taxon>Rhabditidae</taxon>
        <taxon>Peloderinae</taxon>
        <taxon>Caenorhabditis</taxon>
    </lineage>
</organism>
<sequence>MRKDIQCLRGVAIICVFLYHLFPTLFVNGFLGVDIFFVISGYLMGRNLTRTDITKVQDIIRFYYRIIFLTVVLVHIYLEDFLWENNDRYSLASLFLWTNQLVIEDQADYFREFQAERSSLNVFVHLWSLSLEMQFYIFVPFIFIGLQILRKDILKLIAVSSITITVFYLFATINPQFSFNFMFLRLWQFSAGFVALFWNKVAFFNTQKDTDSPINYPMSIEDIVIIALSVISICLLPSKVDVMISRPLVTIATALIITLESKSNQVIIFESKALGYIGDISYVVYLVHWPVLSIFISASVKGHLFCIIITFIASILFHHIFEKQYLQLSWKGVIPLIIVLILGNSYLQYSIRNDTFWKTTIPPEIEDVVHSNKKFFEYFWKVEPQNEKCIETEIQPPYEKMYGYCKFPQGHGNFSIMMLGNSYVMNLGEHMRMHFHHNYSDYRYVAINEGYGIYADSPTSHRGIEVGKQQVEMHKPDVLLIVARYTRAMKTSVSPDDQYVKQMNEAISFYEKFTKKIYIMDAHPLYSLGFLNLYLHYLIQKPDELESLHLKKKLADEEMSNVKKRFSMLKCEKCQLFDLSSVFVEGDKYLTFDREAKLSYVDNTVHITSAGLEKMDPLFKKLAEDVMDNF</sequence>
<dbReference type="GO" id="GO:0000271">
    <property type="term" value="P:polysaccharide biosynthetic process"/>
    <property type="evidence" value="ECO:0007669"/>
    <property type="project" value="TreeGrafter"/>
</dbReference>
<feature type="transmembrane region" description="Helical" evidence="1">
    <location>
        <begin position="126"/>
        <end position="146"/>
    </location>
</feature>
<dbReference type="FunCoup" id="E3N1W5">
    <property type="interactions" value="13"/>
</dbReference>
<keyword evidence="5" id="KW-1185">Reference proteome</keyword>
<dbReference type="STRING" id="31234.E3N1W5"/>
<feature type="transmembrane region" description="Helical" evidence="1">
    <location>
        <begin position="302"/>
        <end position="321"/>
    </location>
</feature>
<dbReference type="InterPro" id="IPR043968">
    <property type="entry name" value="SGNH"/>
</dbReference>
<dbReference type="GO" id="GO:0016747">
    <property type="term" value="F:acyltransferase activity, transferring groups other than amino-acyl groups"/>
    <property type="evidence" value="ECO:0007669"/>
    <property type="project" value="InterPro"/>
</dbReference>
<feature type="transmembrane region" description="Helical" evidence="1">
    <location>
        <begin position="153"/>
        <end position="171"/>
    </location>
</feature>
<dbReference type="Proteomes" id="UP000008281">
    <property type="component" value="Unassembled WGS sequence"/>
</dbReference>
<feature type="domain" description="SGNH" evidence="3">
    <location>
        <begin position="400"/>
        <end position="621"/>
    </location>
</feature>
<name>E3N1W5_CAERE</name>
<feature type="transmembrane region" description="Helical" evidence="1">
    <location>
        <begin position="273"/>
        <end position="296"/>
    </location>
</feature>
<dbReference type="OMA" id="YIAISEG"/>
<feature type="transmembrane region" description="Helical" evidence="1">
    <location>
        <begin position="60"/>
        <end position="78"/>
    </location>
</feature>
<dbReference type="GO" id="GO:0016020">
    <property type="term" value="C:membrane"/>
    <property type="evidence" value="ECO:0007669"/>
    <property type="project" value="TreeGrafter"/>
</dbReference>
<keyword evidence="1" id="KW-0472">Membrane</keyword>
<evidence type="ECO:0000259" key="3">
    <source>
        <dbReference type="Pfam" id="PF19040"/>
    </source>
</evidence>
<dbReference type="AlphaFoldDB" id="E3N1W5"/>
<feature type="transmembrane region" description="Helical" evidence="1">
    <location>
        <begin position="177"/>
        <end position="198"/>
    </location>
</feature>
<dbReference type="GeneID" id="9826755"/>
<evidence type="ECO:0000313" key="4">
    <source>
        <dbReference type="EMBL" id="EFO83902.1"/>
    </source>
</evidence>
<accession>E3N1W5</accession>
<dbReference type="PANTHER" id="PTHR23028">
    <property type="entry name" value="ACETYLTRANSFERASE"/>
    <property type="match status" value="1"/>
</dbReference>
<evidence type="ECO:0000259" key="2">
    <source>
        <dbReference type="Pfam" id="PF01757"/>
    </source>
</evidence>
<feature type="transmembrane region" description="Helical" evidence="1">
    <location>
        <begin position="333"/>
        <end position="351"/>
    </location>
</feature>
<dbReference type="PANTHER" id="PTHR23028:SF3">
    <property type="entry name" value="ACYL_TRANSF_3 DOMAIN-CONTAINING PROTEIN-RELATED"/>
    <property type="match status" value="1"/>
</dbReference>
<feature type="transmembrane region" description="Helical" evidence="1">
    <location>
        <begin position="29"/>
        <end position="48"/>
    </location>
</feature>
<dbReference type="OrthoDB" id="5801063at2759"/>
<dbReference type="EMBL" id="DS268510">
    <property type="protein sequence ID" value="EFO83902.1"/>
    <property type="molecule type" value="Genomic_DNA"/>
</dbReference>
<evidence type="ECO:0000256" key="1">
    <source>
        <dbReference type="SAM" id="Phobius"/>
    </source>
</evidence>
<dbReference type="Pfam" id="PF19040">
    <property type="entry name" value="SGNH"/>
    <property type="match status" value="1"/>
</dbReference>
<feature type="domain" description="Acyltransferase 3" evidence="2">
    <location>
        <begin position="4"/>
        <end position="315"/>
    </location>
</feature>
<dbReference type="InterPro" id="IPR002656">
    <property type="entry name" value="Acyl_transf_3_dom"/>
</dbReference>
<dbReference type="InParanoid" id="E3N1W5"/>
<reference evidence="4" key="1">
    <citation type="submission" date="2007-07" db="EMBL/GenBank/DDBJ databases">
        <title>PCAP assembly of the Caenorhabditis remanei genome.</title>
        <authorList>
            <consortium name="The Caenorhabditis remanei Sequencing Consortium"/>
            <person name="Wilson R.K."/>
        </authorList>
    </citation>
    <scope>NUCLEOTIDE SEQUENCE [LARGE SCALE GENOMIC DNA]</scope>
    <source>
        <strain evidence="4">PB4641</strain>
    </source>
</reference>
<protein>
    <recommendedName>
        <fullName evidence="6">Acyl_transf_3 domain-containing protein</fullName>
    </recommendedName>
</protein>
<feature type="transmembrane region" description="Helical" evidence="1">
    <location>
        <begin position="219"/>
        <end position="238"/>
    </location>
</feature>
<keyword evidence="1" id="KW-0812">Transmembrane</keyword>
<dbReference type="InterPro" id="IPR050879">
    <property type="entry name" value="Acyltransferase_3"/>
</dbReference>
<dbReference type="CTD" id="9826755"/>
<dbReference type="HOGENOM" id="CLU_005679_12_1_1"/>
<evidence type="ECO:0008006" key="6">
    <source>
        <dbReference type="Google" id="ProtNLM"/>
    </source>
</evidence>
<dbReference type="KEGG" id="crq:GCK72_017251"/>
<evidence type="ECO:0000313" key="5">
    <source>
        <dbReference type="Proteomes" id="UP000008281"/>
    </source>
</evidence>
<keyword evidence="1" id="KW-1133">Transmembrane helix</keyword>
<dbReference type="RefSeq" id="XP_003097649.2">
    <property type="nucleotide sequence ID" value="XM_003097601.2"/>
</dbReference>
<dbReference type="eggNOG" id="ENOG502S34G">
    <property type="taxonomic scope" value="Eukaryota"/>
</dbReference>
<feature type="transmembrane region" description="Helical" evidence="1">
    <location>
        <begin position="7"/>
        <end position="23"/>
    </location>
</feature>